<comment type="caution">
    <text evidence="5">The sequence shown here is derived from an EMBL/GenBank/DDBJ whole genome shotgun (WGS) entry which is preliminary data.</text>
</comment>
<organism evidence="5 6">
    <name type="scientific">Allokutzneria multivorans</name>
    <dbReference type="NCBI Taxonomy" id="1142134"/>
    <lineage>
        <taxon>Bacteria</taxon>
        <taxon>Bacillati</taxon>
        <taxon>Actinomycetota</taxon>
        <taxon>Actinomycetes</taxon>
        <taxon>Pseudonocardiales</taxon>
        <taxon>Pseudonocardiaceae</taxon>
        <taxon>Allokutzneria</taxon>
    </lineage>
</organism>
<dbReference type="SUPFAM" id="SSF46689">
    <property type="entry name" value="Homeodomain-like"/>
    <property type="match status" value="2"/>
</dbReference>
<reference evidence="6" key="1">
    <citation type="journal article" date="2019" name="Int. J. Syst. Evol. Microbiol.">
        <title>The Global Catalogue of Microorganisms (GCM) 10K type strain sequencing project: providing services to taxonomists for standard genome sequencing and annotation.</title>
        <authorList>
            <consortium name="The Broad Institute Genomics Platform"/>
            <consortium name="The Broad Institute Genome Sequencing Center for Infectious Disease"/>
            <person name="Wu L."/>
            <person name="Ma J."/>
        </authorList>
    </citation>
    <scope>NUCLEOTIDE SEQUENCE [LARGE SCALE GENOMIC DNA]</scope>
    <source>
        <strain evidence="6">JCM 17342</strain>
    </source>
</reference>
<dbReference type="PROSITE" id="PS01124">
    <property type="entry name" value="HTH_ARAC_FAMILY_2"/>
    <property type="match status" value="1"/>
</dbReference>
<dbReference type="SMART" id="SM00342">
    <property type="entry name" value="HTH_ARAC"/>
    <property type="match status" value="1"/>
</dbReference>
<dbReference type="PANTHER" id="PTHR43130:SF3">
    <property type="entry name" value="HTH-TYPE TRANSCRIPTIONAL REGULATOR RV1931C"/>
    <property type="match status" value="1"/>
</dbReference>
<feature type="domain" description="HTH araC/xylS-type" evidence="4">
    <location>
        <begin position="213"/>
        <end position="311"/>
    </location>
</feature>
<dbReference type="PANTHER" id="PTHR43130">
    <property type="entry name" value="ARAC-FAMILY TRANSCRIPTIONAL REGULATOR"/>
    <property type="match status" value="1"/>
</dbReference>
<keyword evidence="6" id="KW-1185">Reference proteome</keyword>
<proteinExistence type="predicted"/>
<keyword evidence="2" id="KW-0238">DNA-binding</keyword>
<dbReference type="Pfam" id="PF12833">
    <property type="entry name" value="HTH_18"/>
    <property type="match status" value="1"/>
</dbReference>
<keyword evidence="3" id="KW-0804">Transcription</keyword>
<dbReference type="InterPro" id="IPR002818">
    <property type="entry name" value="DJ-1/PfpI"/>
</dbReference>
<dbReference type="InterPro" id="IPR018060">
    <property type="entry name" value="HTH_AraC"/>
</dbReference>
<evidence type="ECO:0000313" key="6">
    <source>
        <dbReference type="Proteomes" id="UP001501747"/>
    </source>
</evidence>
<dbReference type="InterPro" id="IPR018062">
    <property type="entry name" value="HTH_AraC-typ_CS"/>
</dbReference>
<gene>
    <name evidence="5" type="ORF">GCM10022247_05590</name>
</gene>
<dbReference type="InterPro" id="IPR009057">
    <property type="entry name" value="Homeodomain-like_sf"/>
</dbReference>
<evidence type="ECO:0000313" key="5">
    <source>
        <dbReference type="EMBL" id="GAA3989857.1"/>
    </source>
</evidence>
<dbReference type="PROSITE" id="PS00041">
    <property type="entry name" value="HTH_ARAC_FAMILY_1"/>
    <property type="match status" value="1"/>
</dbReference>
<accession>A0ABP7QYB6</accession>
<dbReference type="Gene3D" id="3.40.50.880">
    <property type="match status" value="1"/>
</dbReference>
<evidence type="ECO:0000259" key="4">
    <source>
        <dbReference type="PROSITE" id="PS01124"/>
    </source>
</evidence>
<dbReference type="Pfam" id="PF01965">
    <property type="entry name" value="DJ-1_PfpI"/>
    <property type="match status" value="1"/>
</dbReference>
<dbReference type="CDD" id="cd03137">
    <property type="entry name" value="GATase1_AraC_1"/>
    <property type="match status" value="1"/>
</dbReference>
<dbReference type="InterPro" id="IPR029062">
    <property type="entry name" value="Class_I_gatase-like"/>
</dbReference>
<dbReference type="Proteomes" id="UP001501747">
    <property type="component" value="Unassembled WGS sequence"/>
</dbReference>
<dbReference type="SUPFAM" id="SSF52317">
    <property type="entry name" value="Class I glutamine amidotransferase-like"/>
    <property type="match status" value="1"/>
</dbReference>
<sequence>MQVYTVVVLALDDVIAFDLATPVELLGRARLPDGRPGYRIVVAGPEPEVSAGPLRIAVGAGLDEMARADLVVVPGRNDPALPTPPEVGRALRAAVAKGTRVASICVGAFTLAEVGLLDGLRATTHWLATDELARRHPAVHVDADALFVDNGQILTSAGASAGLDMCLHIVERDYGVAVAADAARLAVAPLQRTGGQGQFILRNRPTHRTATLEKALAWIEENAHRPLTLADIATAAGMSSRTLARHFHAETGQSPIQWLTGVRIRHAQELLEITDHTVDRIAAQVGFPSPSNFRAQFTQIVGVNPGAYRRTFRPSPR</sequence>
<evidence type="ECO:0000256" key="1">
    <source>
        <dbReference type="ARBA" id="ARBA00023015"/>
    </source>
</evidence>
<dbReference type="InterPro" id="IPR052158">
    <property type="entry name" value="INH-QAR"/>
</dbReference>
<keyword evidence="1" id="KW-0805">Transcription regulation</keyword>
<evidence type="ECO:0000256" key="3">
    <source>
        <dbReference type="ARBA" id="ARBA00023163"/>
    </source>
</evidence>
<dbReference type="EMBL" id="BAABAL010000004">
    <property type="protein sequence ID" value="GAA3989857.1"/>
    <property type="molecule type" value="Genomic_DNA"/>
</dbReference>
<name>A0ABP7QYB6_9PSEU</name>
<protein>
    <submittedName>
        <fullName evidence="5">Helix-turn-helix domain-containing protein</fullName>
    </submittedName>
</protein>
<dbReference type="Gene3D" id="1.10.10.60">
    <property type="entry name" value="Homeodomain-like"/>
    <property type="match status" value="2"/>
</dbReference>
<evidence type="ECO:0000256" key="2">
    <source>
        <dbReference type="ARBA" id="ARBA00023125"/>
    </source>
</evidence>